<dbReference type="OrthoDB" id="4611802at2759"/>
<accession>A0A014PJ17</accession>
<dbReference type="eggNOG" id="ENOG502RR7M">
    <property type="taxonomic scope" value="Eukaryota"/>
</dbReference>
<comment type="caution">
    <text evidence="2">The sequence shown here is derived from an EMBL/GenBank/DDBJ whole genome shotgun (WGS) entry which is preliminary data.</text>
</comment>
<organism evidence="2 3">
    <name type="scientific">Metarhizium robertsii</name>
    <dbReference type="NCBI Taxonomy" id="568076"/>
    <lineage>
        <taxon>Eukaryota</taxon>
        <taxon>Fungi</taxon>
        <taxon>Dikarya</taxon>
        <taxon>Ascomycota</taxon>
        <taxon>Pezizomycotina</taxon>
        <taxon>Sordariomycetes</taxon>
        <taxon>Hypocreomycetidae</taxon>
        <taxon>Hypocreales</taxon>
        <taxon>Clavicipitaceae</taxon>
        <taxon>Metarhizium</taxon>
    </lineage>
</organism>
<dbReference type="AlphaFoldDB" id="A0A014PJ17"/>
<feature type="signal peptide" evidence="1">
    <location>
        <begin position="1"/>
        <end position="17"/>
    </location>
</feature>
<protein>
    <submittedName>
        <fullName evidence="2">Uncharacterized protein</fullName>
    </submittedName>
</protein>
<dbReference type="EMBL" id="JELW01000070">
    <property type="protein sequence ID" value="EXU95658.1"/>
    <property type="molecule type" value="Genomic_DNA"/>
</dbReference>
<sequence>MKFIIASVAALASVAVAAPPARECTPVAYRCHPGAEAWDVCNTSGQWVFAGNCPPQTVCKFLQANGSPYCVPPTSRSLKHSLLSERGGSIFTRLPSVKIGCILKHTFGSLSSSARFSQL</sequence>
<proteinExistence type="predicted"/>
<evidence type="ECO:0000256" key="1">
    <source>
        <dbReference type="SAM" id="SignalP"/>
    </source>
</evidence>
<evidence type="ECO:0000313" key="2">
    <source>
        <dbReference type="EMBL" id="EXU95658.1"/>
    </source>
</evidence>
<evidence type="ECO:0000313" key="3">
    <source>
        <dbReference type="Proteomes" id="UP000030151"/>
    </source>
</evidence>
<feature type="chain" id="PRO_5001474454" evidence="1">
    <location>
        <begin position="18"/>
        <end position="119"/>
    </location>
</feature>
<gene>
    <name evidence="2" type="ORF">X797_011276</name>
</gene>
<reference evidence="2 3" key="1">
    <citation type="submission" date="2014-02" db="EMBL/GenBank/DDBJ databases">
        <title>The genome sequence of the entomopathogenic fungus Metarhizium robertsii ARSEF 2575.</title>
        <authorList>
            <person name="Giuliano Garisto Donzelli B."/>
            <person name="Roe B.A."/>
            <person name="Macmil S.L."/>
            <person name="Krasnoff S.B."/>
            <person name="Gibson D.M."/>
        </authorList>
    </citation>
    <scope>NUCLEOTIDE SEQUENCE [LARGE SCALE GENOMIC DNA]</scope>
    <source>
        <strain evidence="2 3">ARSEF 2575</strain>
    </source>
</reference>
<keyword evidence="1" id="KW-0732">Signal</keyword>
<dbReference type="Proteomes" id="UP000030151">
    <property type="component" value="Unassembled WGS sequence"/>
</dbReference>
<name>A0A014PJ17_9HYPO</name>
<dbReference type="HOGENOM" id="CLU_2062048_0_0_1"/>